<feature type="domain" description="RdRp catalytic" evidence="7">
    <location>
        <begin position="914"/>
        <end position="1134"/>
    </location>
</feature>
<keyword evidence="3" id="KW-0808">Transferase</keyword>
<dbReference type="GO" id="GO:0006351">
    <property type="term" value="P:DNA-templated transcription"/>
    <property type="evidence" value="ECO:0007669"/>
    <property type="project" value="InterPro"/>
</dbReference>
<evidence type="ECO:0000256" key="4">
    <source>
        <dbReference type="ARBA" id="ARBA00030285"/>
    </source>
</evidence>
<evidence type="ECO:0000256" key="6">
    <source>
        <dbReference type="ARBA" id="ARBA00031012"/>
    </source>
</evidence>
<dbReference type="EMBL" id="KX451145">
    <property type="protein sequence ID" value="AOA33722.1"/>
    <property type="molecule type" value="Viral_cRNA"/>
</dbReference>
<sequence length="2110" mass="239579">MLTPSDYNNLASVTVMGGTSVLSDPKSLKVDATTTWSSTVELLPGLQKLIIHVTSSGEASILTSQASEQNPESFELSYDNLRDLPHELVCHLLFGSKSGVNITLLPIWDTHVPPTNITPDWFYQGARHNVVAEVKTCRAMASRRVSQAVRQYSQYISMMKNPTHCLYVVASPGEVVFPDTLDLSQQDAELICSAVSLAQYLQDKSVEAGLPANVLGANPIDRVIIPQVSIPQVSDDPLIISRAMQAVWTNESSNDTLLRSLMERVVTNLTEPTTKSPCPKVEVEQPCSALLRQGLFLVTCQGLQFPEEALMSSNSIVRELCKIIHLRIQHGKEYKHVSLPDRIGDWLLRQTSDYCHGLWGDALSEDESLFRHKDNFKKGKEFTASVLQSMGLTLEQVEGLRVQKNVKRIRGQKAKLLPQDSDITPIVSLLHRKMSLPEPLVEQWLDLSGEYLSMPFSDEAWFHHVRFWQRLVEEINIGRYSARGQWKRFHIQKIEPYDAWLLVHGTGPDSHQFYYCIAHLRETPNIPADWESLGSGWWCTKVVQSLRSDKLSQHLNILETLCCIKSYWVSALGDERARSHFTVSFLAAFDAKQATIDALSLFRYVYMELTKEVGNRDPAKVLTKLDEWCTTPFQAFVHARMIILCRGKYGDISEDDSGQVTFRSLPSWVDWEAVPNFKVILSLSYLHYASPHPTSTGLHGKVKITGKLLKEELRLPKDCTKIGWSSPVLSDIGAHEFSVSAVKDMAFYASRRLKTVFPTFKSMMEEYTTLLKEWNFSDFATFKKSTRIDDADPSRRGYCFEEVQRLMTRIGVSQDLVDISPYEYLKEVLKDQKENVKNRNVSIFVKDQQTGLREIFVLPMTLRILVKSLEIFSRMVNNTLPNETLSQPSRKHSLVIKHSELSSQSREMLMRELSREGLAGKYKIVVLRFSSSSDAKTWCQQFCMPTFGAYIKTLLTESYGDDASQLSDYFMFILNEMTQKHIHIDQRVVKWFQQNPTVISSEAAFSMLRETLAGRNGLLANDGGIINRSNMMQGIPHETSSSLHASYLLMCSTWLKSLVLGFSKTKWVEDLKFGKPIITTMVSSDDSGLLFSLPVALRMDEMESGFTPEALVQLTNLRKMLSGLGLAVEECKPLFGALVSKEKSTIFAETPVFEFNSKFYVGTSINTAEIKFMTSQLNVGFHSDIRSRISEALSSLSVVLSQGIDQTLLSVIQLMLNRIHLRFLYGPSLTKVDKMRLNRLSIPALGWLPLLPKGFIGMFNTRLISDYMTERHLHGAERYSCFINKPGWEMENTFSLYLKLSTSYTRVCRQFMVSRVQLSEELKMLRGGAVAYFKGEIPEGLKIRLKLLNPGAQVSMSFVDLCKVHMASCYAASFPCITVKHGSDKKYSLIECLGLVESNHSQRELPGTNVQIRRMIEMLDSSVVVSKTSWPRKAPYSFSLVPSGVDSGMSCRSSLILGWTNGFSERLREMMIWAQAIDDRIHETIEETMQRFEGDIFELDSVLRALDEKTKVVNLLMPIPEQNTLSSVYSQFLRHGWSTEESMVPSGPRTFYPDPIGSTSVAMERFAQDLIACGSRVAWGFRSLRQSFMGQFTRMSNDWRDRIDSHSIRGFAELCCSATPNCPEVRIDLRRLLRIRKGPIYYSENGYYQCISGYWYKVVLKDHPVVYRETGTPILLEKRCEQLECSPGTFIITNKSLRLSLSLDDKELQVKFRTPTRLIGGKNTTLSAISLPGIDHVTYAANCEVPGLARDFVSELLAKAIWGGREMQDWTFWEQLDGIAFSSKYTDIEKEIVQDALRNAQAQLPSAMQSVSDEVDTTRRVLRIAPEPSPDLEVFDMFQVTDAELGDFYDLMVSAMEEAPRDPLPNTGDAAEKAEEVQEEEDLLRDPIGSYECMELNYGDLMNLVEIQERKMTDRFPSNPSVRFWGNMRTCFSRALYKKTYAASRLFSRLEEDVKPESFVTDPKTGSIRHIIKPETVMEGPLTFGTLSKGWVCESNTYQWLFLAYDRGWVTDELMLRALGWKGIYRESNPYEIGSDEFWKFERIMRAKVGVILSETKGIDWGIVAEIAELQEQNWEQMDGIERAWADQADERMLHDLSRGASVEPEEGQY</sequence>
<dbReference type="EC" id="2.7.7.48" evidence="1"/>
<name>A0A3S6FHQ4_9VIRU</name>
<evidence type="ECO:0000259" key="7">
    <source>
        <dbReference type="PROSITE" id="PS50525"/>
    </source>
</evidence>
<dbReference type="GO" id="GO:0003968">
    <property type="term" value="F:RNA-directed RNA polymerase activity"/>
    <property type="evidence" value="ECO:0007669"/>
    <property type="project" value="UniProtKB-EC"/>
</dbReference>
<dbReference type="PROSITE" id="PS50525">
    <property type="entry name" value="RDRP_SSRNA_NEG_SEG"/>
    <property type="match status" value="1"/>
</dbReference>
<proteinExistence type="predicted"/>
<organism evidence="8">
    <name type="scientific">Crithidia otongatchiensis leishbunyavirus CotoLBV1</name>
    <dbReference type="NCBI Taxonomy" id="1888343"/>
    <lineage>
        <taxon>Viruses</taxon>
        <taxon>Riboviria</taxon>
        <taxon>Orthornavirae</taxon>
        <taxon>Negarnaviricota</taxon>
        <taxon>Polyploviricotina</taxon>
        <taxon>Bunyaviricetes</taxon>
        <taxon>Elliovirales</taxon>
        <taxon>Peribunyaviridae</taxon>
    </lineage>
</organism>
<evidence type="ECO:0000256" key="3">
    <source>
        <dbReference type="ARBA" id="ARBA00022679"/>
    </source>
</evidence>
<dbReference type="InterPro" id="IPR007099">
    <property type="entry name" value="RNA-dir_pol_NSvirus"/>
</dbReference>
<reference evidence="8" key="1">
    <citation type="journal article" date="2018" name="Proc. Natl. Acad. Sci. U.S.A.">
        <title>Viral discovery and diversity in trypanosomatid protozoa with a focus on relatives of the human parasite Leishmania.</title>
        <authorList>
            <person name="Grybchuk D."/>
            <person name="Akopyants N.S."/>
            <person name="Kostygov A.Y."/>
            <person name="Konovalovas A."/>
            <person name="Lye L.F."/>
            <person name="Dobson D.E."/>
            <person name="Zangger H."/>
            <person name="Fasel N."/>
            <person name="Butenko A."/>
            <person name="Frolov A.O."/>
            <person name="Votypka J."/>
            <person name="d'Avila-Levy C.M."/>
            <person name="Kulich P."/>
            <person name="Moravcova J."/>
            <person name="Plevka P."/>
            <person name="Rogozin I.B."/>
            <person name="Serva S."/>
            <person name="Lukes J."/>
            <person name="Beverley S.M."/>
            <person name="Yurchenko V."/>
        </authorList>
    </citation>
    <scope>NUCLEOTIDE SEQUENCE</scope>
    <source>
        <strain evidence="8">CotoLBV1-L</strain>
    </source>
</reference>
<evidence type="ECO:0000313" key="8">
    <source>
        <dbReference type="EMBL" id="AOA33722.1"/>
    </source>
</evidence>
<accession>A0A3S6FHQ4</accession>
<dbReference type="Pfam" id="PF04196">
    <property type="entry name" value="Bunya_RdRp"/>
    <property type="match status" value="1"/>
</dbReference>
<evidence type="ECO:0000256" key="5">
    <source>
        <dbReference type="ARBA" id="ARBA00030436"/>
    </source>
</evidence>
<evidence type="ECO:0000256" key="1">
    <source>
        <dbReference type="ARBA" id="ARBA00012494"/>
    </source>
</evidence>
<dbReference type="GO" id="GO:0039694">
    <property type="term" value="P:viral RNA genome replication"/>
    <property type="evidence" value="ECO:0007669"/>
    <property type="project" value="InterPro"/>
</dbReference>
<dbReference type="InterPro" id="IPR007322">
    <property type="entry name" value="RNA_pol_bunyavir"/>
</dbReference>
<evidence type="ECO:0000256" key="2">
    <source>
        <dbReference type="ARBA" id="ARBA00018602"/>
    </source>
</evidence>
<protein>
    <recommendedName>
        <fullName evidence="2">RNA-directed RNA polymerase L</fullName>
        <ecNumber evidence="1">2.7.7.48</ecNumber>
    </recommendedName>
    <alternativeName>
        <fullName evidence="4">Large structural protein</fullName>
    </alternativeName>
    <alternativeName>
        <fullName evidence="6">Replicase</fullName>
    </alternativeName>
    <alternativeName>
        <fullName evidence="5">Transcriptase</fullName>
    </alternativeName>
</protein>